<comment type="caution">
    <text evidence="1">The sequence shown here is derived from an EMBL/GenBank/DDBJ whole genome shotgun (WGS) entry which is preliminary data.</text>
</comment>
<dbReference type="PANTHER" id="PTHR46922:SF3">
    <property type="entry name" value="HEAT SHOCK PROTEIN"/>
    <property type="match status" value="1"/>
</dbReference>
<organism evidence="1">
    <name type="scientific">Daucus carota subsp. sativus</name>
    <name type="common">Carrot</name>
    <dbReference type="NCBI Taxonomy" id="79200"/>
    <lineage>
        <taxon>Eukaryota</taxon>
        <taxon>Viridiplantae</taxon>
        <taxon>Streptophyta</taxon>
        <taxon>Embryophyta</taxon>
        <taxon>Tracheophyta</taxon>
        <taxon>Spermatophyta</taxon>
        <taxon>Magnoliopsida</taxon>
        <taxon>eudicotyledons</taxon>
        <taxon>Gunneridae</taxon>
        <taxon>Pentapetalae</taxon>
        <taxon>asterids</taxon>
        <taxon>campanulids</taxon>
        <taxon>Apiales</taxon>
        <taxon>Apiaceae</taxon>
        <taxon>Apioideae</taxon>
        <taxon>Scandiceae</taxon>
        <taxon>Daucinae</taxon>
        <taxon>Daucus</taxon>
        <taxon>Daucus sect. Daucus</taxon>
    </lineage>
</organism>
<reference evidence="1" key="1">
    <citation type="journal article" date="2016" name="Nat. Genet.">
        <title>A high-quality carrot genome assembly provides new insights into carotenoid accumulation and asterid genome evolution.</title>
        <authorList>
            <person name="Iorizzo M."/>
            <person name="Ellison S."/>
            <person name="Senalik D."/>
            <person name="Zeng P."/>
            <person name="Satapoomin P."/>
            <person name="Huang J."/>
            <person name="Bowman M."/>
            <person name="Iovene M."/>
            <person name="Sanseverino W."/>
            <person name="Cavagnaro P."/>
            <person name="Yildiz M."/>
            <person name="Macko-Podgorni A."/>
            <person name="Moranska E."/>
            <person name="Grzebelus E."/>
            <person name="Grzebelus D."/>
            <person name="Ashrafi H."/>
            <person name="Zheng Z."/>
            <person name="Cheng S."/>
            <person name="Spooner D."/>
            <person name="Van Deynze A."/>
            <person name="Simon P."/>
        </authorList>
    </citation>
    <scope>NUCLEOTIDE SEQUENCE [LARGE SCALE GENOMIC DNA]</scope>
    <source>
        <tissue evidence="1">Leaf</tissue>
    </source>
</reference>
<name>A0A166GP57_DAUCS</name>
<dbReference type="EMBL" id="LNRQ01000001">
    <property type="protein sequence ID" value="KZN09185.1"/>
    <property type="molecule type" value="Genomic_DNA"/>
</dbReference>
<dbReference type="Gene3D" id="3.10.310.30">
    <property type="match status" value="1"/>
</dbReference>
<evidence type="ECO:0008006" key="2">
    <source>
        <dbReference type="Google" id="ProtNLM"/>
    </source>
</evidence>
<evidence type="ECO:0000313" key="1">
    <source>
        <dbReference type="EMBL" id="KZN09185.1"/>
    </source>
</evidence>
<dbReference type="Gramene" id="KZN09185">
    <property type="protein sequence ID" value="KZN09185"/>
    <property type="gene ID" value="DCAR_001841"/>
</dbReference>
<gene>
    <name evidence="1" type="ORF">DCAR_001841</name>
</gene>
<accession>A0A166GP57</accession>
<sequence length="375" mass="42146">MKLGRLHLKCRRAPTSAFPALACTRGFRSNAALEALTKASENKTQNIVLYNYPSFSAAYSALFAYLFHSHLQSPCLVLPFSAVEPLRVEDVCIDGLKTCYFLDFLGPRGFAAELSRRTMCQVIAFDHRKSVVSKITIPEDCSQNLIFHMDTERSSSTIAYEYFSAKLLEMRSNDAEIINLLSWKEQDRVEKVLKYIEDLDLRRGTLEDVKAFSIGLSECRSHLNCIINPHMYKQLNQVSSEQLLKICAKDLISKGNSQIRTRQEEAIKFLDRVFRVRLGRGFYGDCLGVRADGNPSLSDEIGKELSRRSSAAGLRPIGAVIYMQGKNLKMCLRSTDEGTDTSEVAKAYGGGGFPCSSSFIIRMDEYNEWLSVNTT</sequence>
<dbReference type="PANTHER" id="PTHR46922">
    <property type="entry name" value="DHHA1 DOMAIN PROTEIN"/>
    <property type="match status" value="1"/>
</dbReference>
<dbReference type="AlphaFoldDB" id="A0A166GP57"/>
<proteinExistence type="predicted"/>
<dbReference type="OMA" id="AFDHRKS"/>
<protein>
    <recommendedName>
        <fullName evidence="2">DHHA1 domain-containing protein</fullName>
    </recommendedName>
</protein>